<dbReference type="InterPro" id="IPR038630">
    <property type="entry name" value="L24e/L24_sf"/>
</dbReference>
<dbReference type="EMBL" id="CP013050">
    <property type="protein sequence ID" value="ALM75245.1"/>
    <property type="molecule type" value="Genomic_DNA"/>
</dbReference>
<feature type="zinc finger region" description="C4-type" evidence="10">
    <location>
        <begin position="7"/>
        <end position="37"/>
    </location>
</feature>
<keyword evidence="3 10" id="KW-0699">rRNA-binding</keyword>
<dbReference type="PROSITE" id="PS01073">
    <property type="entry name" value="RIBOSOMAL_L24E"/>
    <property type="match status" value="1"/>
</dbReference>
<feature type="binding site" evidence="10">
    <location>
        <position position="33"/>
    </location>
    <ligand>
        <name>Zn(2+)</name>
        <dbReference type="ChEBI" id="CHEBI:29105"/>
    </ligand>
</feature>
<dbReference type="Proteomes" id="UP000066042">
    <property type="component" value="Chromosome"/>
</dbReference>
<evidence type="ECO:0000256" key="3">
    <source>
        <dbReference type="ARBA" id="ARBA00022730"/>
    </source>
</evidence>
<comment type="similarity">
    <text evidence="1 10">Belongs to the eukaryotic ribosomal protein eL24 family.</text>
</comment>
<evidence type="ECO:0000256" key="9">
    <source>
        <dbReference type="ARBA" id="ARBA00062681"/>
    </source>
</evidence>
<evidence type="ECO:0000256" key="1">
    <source>
        <dbReference type="ARBA" id="ARBA00005647"/>
    </source>
</evidence>
<dbReference type="SUPFAM" id="SSF57716">
    <property type="entry name" value="Glucocorticoid receptor-like (DNA-binding domain)"/>
    <property type="match status" value="1"/>
</dbReference>
<feature type="domain" description="TRASH" evidence="11">
    <location>
        <begin position="7"/>
        <end position="45"/>
    </location>
</feature>
<comment type="cofactor">
    <cofactor evidence="10">
        <name>Zn(2+)</name>
        <dbReference type="ChEBI" id="CHEBI:29105"/>
    </cofactor>
    <text evidence="10">Binds 1 zinc ion per subunit.</text>
</comment>
<feature type="binding site" evidence="10">
    <location>
        <position position="7"/>
    </location>
    <ligand>
        <name>Zn(2+)</name>
        <dbReference type="ChEBI" id="CHEBI:29105"/>
    </ligand>
</feature>
<sequence>MARWNVCSYCGKEFEPGTGKMFVRNDGRVFFFCSSKCEKYFLMGRNPRKLKWTKAFQEAKLQRAKSRRR</sequence>
<keyword evidence="6 10" id="KW-0694">RNA-binding</keyword>
<comment type="subunit">
    <text evidence="9 10">Part of the 50S ribosomal subunit. Forms a cluster with proteins L3 and L14.</text>
</comment>
<dbReference type="InterPro" id="IPR056366">
    <property type="entry name" value="Ribosomal_eL24"/>
</dbReference>
<evidence type="ECO:0000256" key="10">
    <source>
        <dbReference type="HAMAP-Rule" id="MF_00773"/>
    </source>
</evidence>
<dbReference type="STRING" id="55802.TBCH5v1_1325"/>
<evidence type="ECO:0000256" key="6">
    <source>
        <dbReference type="ARBA" id="ARBA00022884"/>
    </source>
</evidence>
<dbReference type="AlphaFoldDB" id="A0A0S1XBV3"/>
<evidence type="ECO:0000256" key="8">
    <source>
        <dbReference type="ARBA" id="ARBA00023274"/>
    </source>
</evidence>
<dbReference type="GeneID" id="26136574"/>
<evidence type="ECO:0000313" key="13">
    <source>
        <dbReference type="Proteomes" id="UP000066042"/>
    </source>
</evidence>
<dbReference type="NCBIfam" id="NF034186">
    <property type="entry name" value="PRK14891.1-1"/>
    <property type="match status" value="1"/>
</dbReference>
<organism evidence="12 13">
    <name type="scientific">Thermococcus barophilus</name>
    <dbReference type="NCBI Taxonomy" id="55802"/>
    <lineage>
        <taxon>Archaea</taxon>
        <taxon>Methanobacteriati</taxon>
        <taxon>Methanobacteriota</taxon>
        <taxon>Thermococci</taxon>
        <taxon>Thermococcales</taxon>
        <taxon>Thermococcaceae</taxon>
        <taxon>Thermococcus</taxon>
    </lineage>
</organism>
<dbReference type="InterPro" id="IPR055345">
    <property type="entry name" value="Ribosomal_eL24-rel_arc"/>
</dbReference>
<accession>A0A0S1XBV3</accession>
<evidence type="ECO:0000256" key="4">
    <source>
        <dbReference type="ARBA" id="ARBA00022771"/>
    </source>
</evidence>
<dbReference type="FunFam" id="2.30.170.20:FF:000001">
    <property type="entry name" value="probable ribosome biogenesis protein RLP24"/>
    <property type="match status" value="1"/>
</dbReference>
<dbReference type="GO" id="GO:1990904">
    <property type="term" value="C:ribonucleoprotein complex"/>
    <property type="evidence" value="ECO:0007669"/>
    <property type="project" value="UniProtKB-KW"/>
</dbReference>
<dbReference type="InterPro" id="IPR023442">
    <property type="entry name" value="Ribosomal_eL24_CS"/>
</dbReference>
<dbReference type="GO" id="GO:0003735">
    <property type="term" value="F:structural constituent of ribosome"/>
    <property type="evidence" value="ECO:0007669"/>
    <property type="project" value="InterPro"/>
</dbReference>
<evidence type="ECO:0000259" key="11">
    <source>
        <dbReference type="SMART" id="SM00746"/>
    </source>
</evidence>
<keyword evidence="5 10" id="KW-0862">Zinc</keyword>
<keyword evidence="2 10" id="KW-0479">Metal-binding</keyword>
<evidence type="ECO:0000313" key="12">
    <source>
        <dbReference type="EMBL" id="ALM75245.1"/>
    </source>
</evidence>
<protein>
    <recommendedName>
        <fullName evidence="10">Large ribosomal subunit protein eL24</fullName>
    </recommendedName>
</protein>
<dbReference type="GO" id="GO:0019843">
    <property type="term" value="F:rRNA binding"/>
    <property type="evidence" value="ECO:0007669"/>
    <property type="project" value="UniProtKB-UniRule"/>
</dbReference>
<dbReference type="PANTHER" id="PTHR10792">
    <property type="entry name" value="60S RIBOSOMAL PROTEIN L24"/>
    <property type="match status" value="1"/>
</dbReference>
<dbReference type="HAMAP" id="MF_00773">
    <property type="entry name" value="Ribosomal_eL24"/>
    <property type="match status" value="1"/>
</dbReference>
<dbReference type="RefSeq" id="WP_056933929.1">
    <property type="nucleotide sequence ID" value="NZ_CP013050.1"/>
</dbReference>
<dbReference type="GO" id="GO:0005840">
    <property type="term" value="C:ribosome"/>
    <property type="evidence" value="ECO:0007669"/>
    <property type="project" value="UniProtKB-KW"/>
</dbReference>
<evidence type="ECO:0000256" key="5">
    <source>
        <dbReference type="ARBA" id="ARBA00022833"/>
    </source>
</evidence>
<dbReference type="InterPro" id="IPR000988">
    <property type="entry name" value="Ribosomal_eL24-rel_N"/>
</dbReference>
<dbReference type="Pfam" id="PF01246">
    <property type="entry name" value="Ribosomal_L24e"/>
    <property type="match status" value="1"/>
</dbReference>
<proteinExistence type="inferred from homology"/>
<feature type="binding site" evidence="10">
    <location>
        <position position="10"/>
    </location>
    <ligand>
        <name>Zn(2+)</name>
        <dbReference type="ChEBI" id="CHEBI:29105"/>
    </ligand>
</feature>
<keyword evidence="8 10" id="KW-0687">Ribonucleoprotein</keyword>
<dbReference type="SMART" id="SM00746">
    <property type="entry name" value="TRASH"/>
    <property type="match status" value="1"/>
</dbReference>
<feature type="binding site" evidence="10">
    <location>
        <position position="37"/>
    </location>
    <ligand>
        <name>Zn(2+)</name>
        <dbReference type="ChEBI" id="CHEBI:29105"/>
    </ligand>
</feature>
<reference evidence="12 13" key="1">
    <citation type="journal article" date="2016" name="Genome Announc.">
        <title>Complete genome sequence of the hyperthermophilic and piezophilic archaeon Thermococcus barophilus Ch5, capable of growth at the expense of hydrogenogenesis from carbon monoxide and formate.</title>
        <authorList>
            <person name="Oger P."/>
            <person name="Sokolova T.G."/>
            <person name="Kozhevnikova D.A."/>
            <person name="Taranov E.A."/>
            <person name="Vannier P."/>
            <person name="Lee H.S."/>
            <person name="Kwon K.K."/>
            <person name="Kang S.G."/>
            <person name="Lee J.H."/>
            <person name="Bonch-Osmolovskaya E.A."/>
            <person name="Lebedinsky A.V."/>
        </authorList>
    </citation>
    <scope>NUCLEOTIDE SEQUENCE [LARGE SCALE GENOMIC DNA]</scope>
    <source>
        <strain evidence="13">Ch5</strain>
    </source>
</reference>
<dbReference type="Gene3D" id="2.30.170.20">
    <property type="entry name" value="Ribosomal protein L24e"/>
    <property type="match status" value="1"/>
</dbReference>
<evidence type="ECO:0000256" key="2">
    <source>
        <dbReference type="ARBA" id="ARBA00022723"/>
    </source>
</evidence>
<gene>
    <name evidence="10 12" type="primary">rpl24e</name>
    <name evidence="12" type="ORF">TBCH5v1_1325</name>
</gene>
<comment type="function">
    <text evidence="10">Binds to the 23S rRNA.</text>
</comment>
<dbReference type="PANTHER" id="PTHR10792:SF1">
    <property type="entry name" value="RIBOSOMAL PROTEIN L24"/>
    <property type="match status" value="1"/>
</dbReference>
<evidence type="ECO:0000256" key="7">
    <source>
        <dbReference type="ARBA" id="ARBA00022980"/>
    </source>
</evidence>
<dbReference type="PATRIC" id="fig|55802.8.peg.1305"/>
<dbReference type="GO" id="GO:0008270">
    <property type="term" value="F:zinc ion binding"/>
    <property type="evidence" value="ECO:0007669"/>
    <property type="project" value="UniProtKB-UniRule"/>
</dbReference>
<dbReference type="InterPro" id="IPR011017">
    <property type="entry name" value="TRASH_dom"/>
</dbReference>
<keyword evidence="4 10" id="KW-0863">Zinc-finger</keyword>
<keyword evidence="7 10" id="KW-0689">Ribosomal protein</keyword>
<dbReference type="CDD" id="cd00472">
    <property type="entry name" value="Ribosomal_L24e_L24"/>
    <property type="match status" value="1"/>
</dbReference>
<name>A0A0S1XBV3_THEBA</name>
<dbReference type="GO" id="GO:0006412">
    <property type="term" value="P:translation"/>
    <property type="evidence" value="ECO:0007669"/>
    <property type="project" value="UniProtKB-UniRule"/>
</dbReference>